<feature type="non-terminal residue" evidence="2">
    <location>
        <position position="47"/>
    </location>
</feature>
<reference evidence="3" key="1">
    <citation type="submission" date="2017-09" db="EMBL/GenBank/DDBJ databases">
        <title>Depth-based differentiation of microbial function through sediment-hosted aquifers and enrichment of novel symbionts in the deep terrestrial subsurface.</title>
        <authorList>
            <person name="Probst A.J."/>
            <person name="Ladd B."/>
            <person name="Jarett J.K."/>
            <person name="Geller-Mcgrath D.E."/>
            <person name="Sieber C.M.K."/>
            <person name="Emerson J.B."/>
            <person name="Anantharaman K."/>
            <person name="Thomas B.C."/>
            <person name="Malmstrom R."/>
            <person name="Stieglmeier M."/>
            <person name="Klingl A."/>
            <person name="Woyke T."/>
            <person name="Ryan C.M."/>
            <person name="Banfield J.F."/>
        </authorList>
    </citation>
    <scope>NUCLEOTIDE SEQUENCE [LARGE SCALE GENOMIC DNA]</scope>
</reference>
<name>A0A2M7EJZ2_9BACT</name>
<feature type="non-terminal residue" evidence="2">
    <location>
        <position position="1"/>
    </location>
</feature>
<proteinExistence type="predicted"/>
<comment type="caution">
    <text evidence="2">The sequence shown here is derived from an EMBL/GenBank/DDBJ whole genome shotgun (WGS) entry which is preliminary data.</text>
</comment>
<dbReference type="AlphaFoldDB" id="A0A2M7EJZ2"/>
<evidence type="ECO:0000259" key="1">
    <source>
        <dbReference type="PROSITE" id="PS50142"/>
    </source>
</evidence>
<sequence>ENKNILADCFESFIAALFLDQGFEKAYTFILTWLFTDKLDYVVKNKL</sequence>
<dbReference type="Gene3D" id="1.10.1520.10">
    <property type="entry name" value="Ribonuclease III domain"/>
    <property type="match status" value="1"/>
</dbReference>
<gene>
    <name evidence="2" type="ORF">COW57_02815</name>
</gene>
<dbReference type="InterPro" id="IPR000999">
    <property type="entry name" value="RNase_III_dom"/>
</dbReference>
<dbReference type="EMBL" id="PFEV01000130">
    <property type="protein sequence ID" value="PIV70879.1"/>
    <property type="molecule type" value="Genomic_DNA"/>
</dbReference>
<dbReference type="PROSITE" id="PS50142">
    <property type="entry name" value="RNASE_3_2"/>
    <property type="match status" value="1"/>
</dbReference>
<dbReference type="GO" id="GO:0006396">
    <property type="term" value="P:RNA processing"/>
    <property type="evidence" value="ECO:0007669"/>
    <property type="project" value="InterPro"/>
</dbReference>
<dbReference type="SUPFAM" id="SSF69065">
    <property type="entry name" value="RNase III domain-like"/>
    <property type="match status" value="1"/>
</dbReference>
<dbReference type="GO" id="GO:0004525">
    <property type="term" value="F:ribonuclease III activity"/>
    <property type="evidence" value="ECO:0007669"/>
    <property type="project" value="InterPro"/>
</dbReference>
<evidence type="ECO:0000313" key="2">
    <source>
        <dbReference type="EMBL" id="PIV70879.1"/>
    </source>
</evidence>
<evidence type="ECO:0000313" key="3">
    <source>
        <dbReference type="Proteomes" id="UP000228762"/>
    </source>
</evidence>
<accession>A0A2M7EJZ2</accession>
<dbReference type="InterPro" id="IPR036389">
    <property type="entry name" value="RNase_III_sf"/>
</dbReference>
<dbReference type="Proteomes" id="UP000228762">
    <property type="component" value="Unassembled WGS sequence"/>
</dbReference>
<organism evidence="2 3">
    <name type="scientific">Candidatus Roizmanbacteria bacterium CG17_big_fil_post_rev_8_21_14_2_50_39_7</name>
    <dbReference type="NCBI Taxonomy" id="1974858"/>
    <lineage>
        <taxon>Bacteria</taxon>
        <taxon>Candidatus Roizmaniibacteriota</taxon>
    </lineage>
</organism>
<protein>
    <submittedName>
        <fullName evidence="2">Ribonuclease III</fullName>
    </submittedName>
</protein>
<feature type="domain" description="RNase III" evidence="1">
    <location>
        <begin position="1"/>
        <end position="22"/>
    </location>
</feature>